<keyword evidence="4 6" id="KW-1133">Transmembrane helix</keyword>
<keyword evidence="3 6" id="KW-0812">Transmembrane</keyword>
<dbReference type="eggNOG" id="COG4129">
    <property type="taxonomic scope" value="Bacteria"/>
</dbReference>
<dbReference type="Proteomes" id="UP000027946">
    <property type="component" value="Unassembled WGS sequence"/>
</dbReference>
<dbReference type="InterPro" id="IPR010343">
    <property type="entry name" value="ArAE_1"/>
</dbReference>
<feature type="transmembrane region" description="Helical" evidence="6">
    <location>
        <begin position="97"/>
        <end position="115"/>
    </location>
</feature>
<dbReference type="STRING" id="1121324.CLIT_2c03460"/>
<evidence type="ECO:0000256" key="2">
    <source>
        <dbReference type="ARBA" id="ARBA00022475"/>
    </source>
</evidence>
<keyword evidence="8" id="KW-1185">Reference proteome</keyword>
<dbReference type="PANTHER" id="PTHR30509">
    <property type="entry name" value="P-HYDROXYBENZOIC ACID EFFLUX PUMP SUBUNIT-RELATED"/>
    <property type="match status" value="1"/>
</dbReference>
<reference evidence="7 8" key="1">
    <citation type="submission" date="2014-03" db="EMBL/GenBank/DDBJ databases">
        <title>Genome sequence of Clostridium litorale W6, DSM 5388.</title>
        <authorList>
            <person name="Poehlein A."/>
            <person name="Jagirdar A."/>
            <person name="Khonsari B."/>
            <person name="Chibani C.M."/>
            <person name="Gutierrez Gutierrez D.A."/>
            <person name="Davydova E."/>
            <person name="Alghaithi H.S."/>
            <person name="Nair K.P."/>
            <person name="Dhamotharan K."/>
            <person name="Chandran L."/>
            <person name="G W."/>
            <person name="Daniel R."/>
        </authorList>
    </citation>
    <scope>NUCLEOTIDE SEQUENCE [LARGE SCALE GENOMIC DNA]</scope>
    <source>
        <strain evidence="7 8">W6</strain>
    </source>
</reference>
<dbReference type="RefSeq" id="WP_038261369.1">
    <property type="nucleotide sequence ID" value="NZ_JJMM01000002.1"/>
</dbReference>
<dbReference type="EMBL" id="JJMM01000002">
    <property type="protein sequence ID" value="KDR96740.1"/>
    <property type="molecule type" value="Genomic_DNA"/>
</dbReference>
<keyword evidence="5 6" id="KW-0472">Membrane</keyword>
<dbReference type="PANTHER" id="PTHR30509:SF9">
    <property type="entry name" value="MULTIDRUG RESISTANCE PROTEIN MDTO"/>
    <property type="match status" value="1"/>
</dbReference>
<evidence type="ECO:0000256" key="6">
    <source>
        <dbReference type="SAM" id="Phobius"/>
    </source>
</evidence>
<comment type="caution">
    <text evidence="7">The sequence shown here is derived from an EMBL/GenBank/DDBJ whole genome shotgun (WGS) entry which is preliminary data.</text>
</comment>
<dbReference type="Pfam" id="PF06081">
    <property type="entry name" value="ArAE_1"/>
    <property type="match status" value="1"/>
</dbReference>
<dbReference type="AlphaFoldDB" id="A0A069RKT5"/>
<evidence type="ECO:0000313" key="7">
    <source>
        <dbReference type="EMBL" id="KDR96740.1"/>
    </source>
</evidence>
<evidence type="ECO:0000256" key="4">
    <source>
        <dbReference type="ARBA" id="ARBA00022989"/>
    </source>
</evidence>
<evidence type="ECO:0000256" key="1">
    <source>
        <dbReference type="ARBA" id="ARBA00004651"/>
    </source>
</evidence>
<comment type="subcellular location">
    <subcellularLocation>
        <location evidence="1">Cell membrane</location>
        <topology evidence="1">Multi-pass membrane protein</topology>
    </subcellularLocation>
</comment>
<gene>
    <name evidence="7" type="ORF">CLIT_2c03460</name>
</gene>
<feature type="transmembrane region" description="Helical" evidence="6">
    <location>
        <begin position="127"/>
        <end position="146"/>
    </location>
</feature>
<keyword evidence="2" id="KW-1003">Cell membrane</keyword>
<evidence type="ECO:0000256" key="5">
    <source>
        <dbReference type="ARBA" id="ARBA00023136"/>
    </source>
</evidence>
<accession>A0A069RKT5</accession>
<sequence length="291" mass="31863">MIPKIGMRNIKTATAVFLCVATSNALGMEYPFYAAIAAVISMKTSMANSFKVGKNRMMGTAVGALTGLLFALIQPGNAILCGIGMVVLIYICNVLKWNDSVTIAGIVFMAIMVNMDGKNPFEYSISRLIDTFMGISIALTVNYMLFPYNYYGSIIKRHGELSKKMISMASDTTRFGGHMDLDGLRKEISKLESQVDAFSKERRPQKHEIEKIDSVRADLSIFKEACTHLAAIACIPGKLNISESNAKRLEGICGFKGAHLENKGSANDEAGIVFNYHLGRVLDCVEELVFS</sequence>
<proteinExistence type="predicted"/>
<dbReference type="GO" id="GO:0005886">
    <property type="term" value="C:plasma membrane"/>
    <property type="evidence" value="ECO:0007669"/>
    <property type="project" value="UniProtKB-SubCell"/>
</dbReference>
<organism evidence="7 8">
    <name type="scientific">Peptoclostridium litorale DSM 5388</name>
    <dbReference type="NCBI Taxonomy" id="1121324"/>
    <lineage>
        <taxon>Bacteria</taxon>
        <taxon>Bacillati</taxon>
        <taxon>Bacillota</taxon>
        <taxon>Clostridia</taxon>
        <taxon>Peptostreptococcales</taxon>
        <taxon>Peptoclostridiaceae</taxon>
        <taxon>Peptoclostridium</taxon>
    </lineage>
</organism>
<protein>
    <submittedName>
        <fullName evidence="7">Uncharacterized protein</fullName>
    </submittedName>
</protein>
<evidence type="ECO:0000313" key="8">
    <source>
        <dbReference type="Proteomes" id="UP000027946"/>
    </source>
</evidence>
<feature type="transmembrane region" description="Helical" evidence="6">
    <location>
        <begin position="65"/>
        <end position="91"/>
    </location>
</feature>
<name>A0A069RKT5_PEPLI</name>
<evidence type="ECO:0000256" key="3">
    <source>
        <dbReference type="ARBA" id="ARBA00022692"/>
    </source>
</evidence>